<sequence length="126" mass="14471">MLCKDKTYPCFPRVRYVNIMVYASIVSLMSRHVGTTVRIPIPDVDRARGSPRNLLAVIISYEDDMNKLYTEYGVLKHKYTRAQISPCKEKFLELDEAIKKIKDREIILREAAGHGIAGHQGFNRCN</sequence>
<protein>
    <submittedName>
        <fullName evidence="2">Uncharacterized protein LOC112686826</fullName>
    </submittedName>
</protein>
<dbReference type="OrthoDB" id="6615827at2759"/>
<keyword evidence="1" id="KW-1185">Reference proteome</keyword>
<gene>
    <name evidence="2" type="primary">LOC112686826</name>
</gene>
<name>A0A8B8FX14_9HEMI</name>
<evidence type="ECO:0000313" key="1">
    <source>
        <dbReference type="Proteomes" id="UP000694846"/>
    </source>
</evidence>
<proteinExistence type="predicted"/>
<dbReference type="RefSeq" id="XP_025415058.1">
    <property type="nucleotide sequence ID" value="XM_025559273.1"/>
</dbReference>
<accession>A0A8B8FX14</accession>
<dbReference type="GeneID" id="112686826"/>
<reference evidence="2" key="1">
    <citation type="submission" date="2025-08" db="UniProtKB">
        <authorList>
            <consortium name="RefSeq"/>
        </authorList>
    </citation>
    <scope>IDENTIFICATION</scope>
    <source>
        <tissue evidence="2">Whole body</tissue>
    </source>
</reference>
<evidence type="ECO:0000313" key="2">
    <source>
        <dbReference type="RefSeq" id="XP_025415058.1"/>
    </source>
</evidence>
<dbReference type="Proteomes" id="UP000694846">
    <property type="component" value="Unplaced"/>
</dbReference>
<dbReference type="AlphaFoldDB" id="A0A8B8FX14"/>
<organism evidence="1 2">
    <name type="scientific">Sipha flava</name>
    <name type="common">yellow sugarcane aphid</name>
    <dbReference type="NCBI Taxonomy" id="143950"/>
    <lineage>
        <taxon>Eukaryota</taxon>
        <taxon>Metazoa</taxon>
        <taxon>Ecdysozoa</taxon>
        <taxon>Arthropoda</taxon>
        <taxon>Hexapoda</taxon>
        <taxon>Insecta</taxon>
        <taxon>Pterygota</taxon>
        <taxon>Neoptera</taxon>
        <taxon>Paraneoptera</taxon>
        <taxon>Hemiptera</taxon>
        <taxon>Sternorrhyncha</taxon>
        <taxon>Aphidomorpha</taxon>
        <taxon>Aphidoidea</taxon>
        <taxon>Aphididae</taxon>
        <taxon>Sipha</taxon>
    </lineage>
</organism>